<dbReference type="Proteomes" id="UP001642720">
    <property type="component" value="Unassembled WGS sequence"/>
</dbReference>
<accession>A0ABY2H2C7</accession>
<keyword evidence="3" id="KW-1185">Reference proteome</keyword>
<protein>
    <submittedName>
        <fullName evidence="2">Uncharacterized protein</fullName>
    </submittedName>
</protein>
<reference evidence="2 3" key="1">
    <citation type="submission" date="2018-01" db="EMBL/GenBank/DDBJ databases">
        <title>Genome characterization of the sugarcane-associated fungus Trichoderma ghanense CCMA-1212 and their application in lignocelulose bioconversion.</title>
        <authorList>
            <person name="Steindorff A.S."/>
            <person name="Mendes T.D."/>
            <person name="Vilela E.S.D."/>
            <person name="Rodrigues D.S."/>
            <person name="Formighieri E.F."/>
            <person name="Melo I.S."/>
            <person name="Favaro L.C.L."/>
        </authorList>
    </citation>
    <scope>NUCLEOTIDE SEQUENCE [LARGE SCALE GENOMIC DNA]</scope>
    <source>
        <strain evidence="2 3">CCMA-1212</strain>
    </source>
</reference>
<comment type="caution">
    <text evidence="2">The sequence shown here is derived from an EMBL/GenBank/DDBJ whole genome shotgun (WGS) entry which is preliminary data.</text>
</comment>
<gene>
    <name evidence="2" type="ORF">CCMA1212_006571</name>
</gene>
<evidence type="ECO:0000256" key="1">
    <source>
        <dbReference type="SAM" id="MobiDB-lite"/>
    </source>
</evidence>
<feature type="region of interest" description="Disordered" evidence="1">
    <location>
        <begin position="59"/>
        <end position="82"/>
    </location>
</feature>
<evidence type="ECO:0000313" key="2">
    <source>
        <dbReference type="EMBL" id="TFB01667.1"/>
    </source>
</evidence>
<dbReference type="GeneID" id="300578233"/>
<name>A0ABY2H2C7_9HYPO</name>
<evidence type="ECO:0000313" key="3">
    <source>
        <dbReference type="Proteomes" id="UP001642720"/>
    </source>
</evidence>
<organism evidence="2 3">
    <name type="scientific">Trichoderma ghanense</name>
    <dbReference type="NCBI Taxonomy" id="65468"/>
    <lineage>
        <taxon>Eukaryota</taxon>
        <taxon>Fungi</taxon>
        <taxon>Dikarya</taxon>
        <taxon>Ascomycota</taxon>
        <taxon>Pezizomycotina</taxon>
        <taxon>Sordariomycetes</taxon>
        <taxon>Hypocreomycetidae</taxon>
        <taxon>Hypocreales</taxon>
        <taxon>Hypocreaceae</taxon>
        <taxon>Trichoderma</taxon>
    </lineage>
</organism>
<sequence>MLHVPGLSSLNQNQSQAKAKPPPPPSHLQPAPAQRFALLAARRANEAFASVRRATTACEHLPGPGRRRPAEQQQQQQRLFPGSAASDSLARRLLVTASDGTLFLTICICHPAASYLIGRSPWSLFSVSLSSHSSVSITPLLLSSSLRTERPFSGAQTLPLDPPQLTWPQFQLQFPIDHH</sequence>
<dbReference type="EMBL" id="PPTA01000008">
    <property type="protein sequence ID" value="TFB01667.1"/>
    <property type="molecule type" value="Genomic_DNA"/>
</dbReference>
<dbReference type="RefSeq" id="XP_073557868.1">
    <property type="nucleotide sequence ID" value="XM_073703783.1"/>
</dbReference>
<feature type="region of interest" description="Disordered" evidence="1">
    <location>
        <begin position="1"/>
        <end position="33"/>
    </location>
</feature>
<proteinExistence type="predicted"/>